<evidence type="ECO:0000259" key="1">
    <source>
        <dbReference type="Pfam" id="PF00561"/>
    </source>
</evidence>
<sequence>MTDTYLHETLVFDNKLSYIDNQRDTDGPAILLLPGWCHDHRVYKYLIQELDADFRVIVPNWRGHGLSPCEVPDFGYQEQVKDALEILDQLGVETFLPVSHSHGGWVLVELLEQAGPERAPRGIIMDWLMWAPKPDFAKSLTLLKDPERWREGTHGLFDVWLDGHDEKRVRHHLLEEMADYGYDCWGRSGRVIEDAYGRNGSPMQMMANLTKTRPIRHIFSQPTEPEYEKINSDFAEQHPWFSYAKLGGPTHFPAIDVPDRAAVHIREFATAIRQGQ</sequence>
<dbReference type="SMR" id="Q7WSQ7"/>
<organism evidence="2">
    <name type="scientific">Paenarthrobacter ilicis</name>
    <dbReference type="NCBI Taxonomy" id="43665"/>
    <lineage>
        <taxon>Bacteria</taxon>
        <taxon>Bacillati</taxon>
        <taxon>Actinomycetota</taxon>
        <taxon>Actinomycetes</taxon>
        <taxon>Micrococcales</taxon>
        <taxon>Micrococcaceae</taxon>
        <taxon>Paenarthrobacter</taxon>
    </lineage>
</organism>
<evidence type="ECO:0000313" key="2">
    <source>
        <dbReference type="EMBL" id="CAD61043.1"/>
    </source>
</evidence>
<accession>Q7WSQ7</accession>
<dbReference type="PANTHER" id="PTHR43798">
    <property type="entry name" value="MONOACYLGLYCEROL LIPASE"/>
    <property type="match status" value="1"/>
</dbReference>
<proteinExistence type="predicted"/>
<dbReference type="InterPro" id="IPR029058">
    <property type="entry name" value="AB_hydrolase_fold"/>
</dbReference>
<dbReference type="Pfam" id="PF00561">
    <property type="entry name" value="Abhydrolase_1"/>
    <property type="match status" value="1"/>
</dbReference>
<protein>
    <submittedName>
        <fullName evidence="2">1H-3-hydroxy-4-oxoquinaldine 2,4-dioxygenase</fullName>
    </submittedName>
</protein>
<keyword evidence="2" id="KW-0223">Dioxygenase</keyword>
<dbReference type="Gene3D" id="1.10.210.20">
    <property type="match status" value="1"/>
</dbReference>
<dbReference type="ESTHER" id="artsp-hod">
    <property type="family name" value="HOD-cofactorfree-dioxygenase"/>
</dbReference>
<dbReference type="EMBL" id="AJ537472">
    <property type="protein sequence ID" value="CAD61043.1"/>
    <property type="molecule type" value="Genomic_DNA"/>
</dbReference>
<dbReference type="AlphaFoldDB" id="Q7WSQ7"/>
<dbReference type="GO" id="GO:0051213">
    <property type="term" value="F:dioxygenase activity"/>
    <property type="evidence" value="ECO:0007669"/>
    <property type="project" value="UniProtKB-KW"/>
</dbReference>
<dbReference type="InterPro" id="IPR000073">
    <property type="entry name" value="AB_hydrolase_1"/>
</dbReference>
<dbReference type="SUPFAM" id="SSF53474">
    <property type="entry name" value="alpha/beta-Hydrolases"/>
    <property type="match status" value="1"/>
</dbReference>
<gene>
    <name evidence="2" type="primary">hod</name>
</gene>
<keyword evidence="2" id="KW-0560">Oxidoreductase</keyword>
<reference evidence="2" key="1">
    <citation type="journal article" date="2003" name="J. Biol. Chem.">
        <title>Gene cluster of Arthrobacter ilicis Ru61a involved in the degradation of quinaldine to anthranilate: characterization and functional expression of the quinaldine 4-oxidase qoxLMS genes.</title>
        <authorList>
            <person name="Parschat K."/>
            <person name="Hauer B."/>
            <person name="Kappl R."/>
            <person name="Kraft R."/>
            <person name="Huttermann J."/>
            <person name="Fetzner S."/>
        </authorList>
    </citation>
    <scope>NUCLEOTIDE SEQUENCE</scope>
    <source>
        <strain evidence="2">Rue61a</strain>
    </source>
</reference>
<dbReference type="Gene3D" id="3.40.50.1820">
    <property type="entry name" value="alpha/beta hydrolase"/>
    <property type="match status" value="1"/>
</dbReference>
<dbReference type="InterPro" id="IPR050266">
    <property type="entry name" value="AB_hydrolase_sf"/>
</dbReference>
<feature type="domain" description="AB hydrolase-1" evidence="1">
    <location>
        <begin position="28"/>
        <end position="150"/>
    </location>
</feature>
<name>Q7WSQ7_9MICC</name>